<organism evidence="2 3">
    <name type="scientific">Coccidioides immitis RMSCC 2394</name>
    <dbReference type="NCBI Taxonomy" id="404692"/>
    <lineage>
        <taxon>Eukaryota</taxon>
        <taxon>Fungi</taxon>
        <taxon>Dikarya</taxon>
        <taxon>Ascomycota</taxon>
        <taxon>Pezizomycotina</taxon>
        <taxon>Eurotiomycetes</taxon>
        <taxon>Eurotiomycetidae</taxon>
        <taxon>Onygenales</taxon>
        <taxon>Onygenaceae</taxon>
        <taxon>Coccidioides</taxon>
    </lineage>
</organism>
<feature type="compositionally biased region" description="Basic and acidic residues" evidence="1">
    <location>
        <begin position="111"/>
        <end position="123"/>
    </location>
</feature>
<evidence type="ECO:0000256" key="1">
    <source>
        <dbReference type="SAM" id="MobiDB-lite"/>
    </source>
</evidence>
<dbReference type="EMBL" id="DS028094">
    <property type="protein sequence ID" value="KMP02829.1"/>
    <property type="molecule type" value="Genomic_DNA"/>
</dbReference>
<evidence type="ECO:0000313" key="2">
    <source>
        <dbReference type="EMBL" id="KMP02829.1"/>
    </source>
</evidence>
<name>A0A0J6Y716_COCIT</name>
<accession>A0A0J6Y716</accession>
<evidence type="ECO:0000313" key="3">
    <source>
        <dbReference type="Proteomes" id="UP000054565"/>
    </source>
</evidence>
<feature type="region of interest" description="Disordered" evidence="1">
    <location>
        <begin position="104"/>
        <end position="123"/>
    </location>
</feature>
<dbReference type="Proteomes" id="UP000054565">
    <property type="component" value="Unassembled WGS sequence"/>
</dbReference>
<gene>
    <name evidence="2" type="ORF">CIRG_02521</name>
</gene>
<protein>
    <submittedName>
        <fullName evidence="2">AN1-type zinc finger protein</fullName>
    </submittedName>
</protein>
<proteinExistence type="predicted"/>
<sequence length="151" mass="16832">MGCRDHGSKFSSSSIPNCCRWRHRRSLDKYINVITLNIAVPRYLDPTVLSAPVRTPIPTAYSTKPAPNTSTASTKPIHRHAFTASSRPALSEFFFHSPPYQTLRTPLRPHNSREGPLPKRFDSNKLQPKKSFSVCCLLSPISSTTSSHPTS</sequence>
<dbReference type="AlphaFoldDB" id="A0A0J6Y716"/>
<reference evidence="3" key="1">
    <citation type="journal article" date="2010" name="Genome Res.">
        <title>Population genomic sequencing of Coccidioides fungi reveals recent hybridization and transposon control.</title>
        <authorList>
            <person name="Neafsey D.E."/>
            <person name="Barker B.M."/>
            <person name="Sharpton T.J."/>
            <person name="Stajich J.E."/>
            <person name="Park D.J."/>
            <person name="Whiston E."/>
            <person name="Hung C.-Y."/>
            <person name="McMahan C."/>
            <person name="White J."/>
            <person name="Sykes S."/>
            <person name="Heiman D."/>
            <person name="Young S."/>
            <person name="Zeng Q."/>
            <person name="Abouelleil A."/>
            <person name="Aftuck L."/>
            <person name="Bessette D."/>
            <person name="Brown A."/>
            <person name="FitzGerald M."/>
            <person name="Lui A."/>
            <person name="Macdonald J.P."/>
            <person name="Priest M."/>
            <person name="Orbach M.J."/>
            <person name="Galgiani J.N."/>
            <person name="Kirkland T.N."/>
            <person name="Cole G.T."/>
            <person name="Birren B.W."/>
            <person name="Henn M.R."/>
            <person name="Taylor J.W."/>
            <person name="Rounsley S.D."/>
        </authorList>
    </citation>
    <scope>NUCLEOTIDE SEQUENCE [LARGE SCALE GENOMIC DNA]</scope>
    <source>
        <strain evidence="3">RMSCC 2394</strain>
    </source>
</reference>